<dbReference type="GO" id="GO:1990281">
    <property type="term" value="C:efflux pump complex"/>
    <property type="evidence" value="ECO:0007669"/>
    <property type="project" value="TreeGrafter"/>
</dbReference>
<dbReference type="GO" id="GO:0015562">
    <property type="term" value="F:efflux transmembrane transporter activity"/>
    <property type="evidence" value="ECO:0007669"/>
    <property type="project" value="InterPro"/>
</dbReference>
<comment type="caution">
    <text evidence="7">The sequence shown here is derived from an EMBL/GenBank/DDBJ whole genome shotgun (WGS) entry which is preliminary data.</text>
</comment>
<dbReference type="PANTHER" id="PTHR30026:SF20">
    <property type="entry name" value="OUTER MEMBRANE PROTEIN TOLC"/>
    <property type="match status" value="1"/>
</dbReference>
<evidence type="ECO:0000256" key="3">
    <source>
        <dbReference type="ARBA" id="ARBA00022452"/>
    </source>
</evidence>
<evidence type="ECO:0000256" key="2">
    <source>
        <dbReference type="ARBA" id="ARBA00022448"/>
    </source>
</evidence>
<dbReference type="Pfam" id="PF02321">
    <property type="entry name" value="OEP"/>
    <property type="match status" value="1"/>
</dbReference>
<keyword evidence="6" id="KW-0998">Cell outer membrane</keyword>
<evidence type="ECO:0008006" key="8">
    <source>
        <dbReference type="Google" id="ProtNLM"/>
    </source>
</evidence>
<evidence type="ECO:0000256" key="1">
    <source>
        <dbReference type="ARBA" id="ARBA00004442"/>
    </source>
</evidence>
<keyword evidence="5" id="KW-0472">Membrane</keyword>
<evidence type="ECO:0000256" key="4">
    <source>
        <dbReference type="ARBA" id="ARBA00022692"/>
    </source>
</evidence>
<dbReference type="EMBL" id="VSSQ01016574">
    <property type="protein sequence ID" value="MPM58050.1"/>
    <property type="molecule type" value="Genomic_DNA"/>
</dbReference>
<sequence>MGGKIVAYNKITSYAEELASSLNDTKLQDIILRVDEIYWQNISLINKKKLVDNYVQLLRKMNEDVTDFHTEGLATKADELSARVKLNEAEMLQTKTDNGLELSKMLLCEICGLDIDSDIILADAQVEELSISIDSVGKVNLEFINNVFANRSEIRSLELANKIFDTKIDIARSGLMPTVALTANYMLSNPSMFSGVKKEFAGMFSVGVLVNVPIFHFGSTYNDIAISKIESHSKHLELEEAQEKIKLQVHQSVFRIAEANKQLIASQRNKENASENLRYAQIGFAEGVVPIINLMEAQTAWFKAHSQFIDSQIDVQLSKAYLNKAIGKKLK</sequence>
<keyword evidence="4" id="KW-0812">Transmembrane</keyword>
<evidence type="ECO:0000256" key="5">
    <source>
        <dbReference type="ARBA" id="ARBA00023136"/>
    </source>
</evidence>
<dbReference type="PANTHER" id="PTHR30026">
    <property type="entry name" value="OUTER MEMBRANE PROTEIN TOLC"/>
    <property type="match status" value="1"/>
</dbReference>
<proteinExistence type="predicted"/>
<dbReference type="GO" id="GO:0015288">
    <property type="term" value="F:porin activity"/>
    <property type="evidence" value="ECO:0007669"/>
    <property type="project" value="TreeGrafter"/>
</dbReference>
<evidence type="ECO:0000256" key="6">
    <source>
        <dbReference type="ARBA" id="ARBA00023237"/>
    </source>
</evidence>
<dbReference type="InterPro" id="IPR051906">
    <property type="entry name" value="TolC-like"/>
</dbReference>
<comment type="subcellular location">
    <subcellularLocation>
        <location evidence="1">Cell outer membrane</location>
    </subcellularLocation>
</comment>
<dbReference type="SUPFAM" id="SSF56954">
    <property type="entry name" value="Outer membrane efflux proteins (OEP)"/>
    <property type="match status" value="1"/>
</dbReference>
<dbReference type="AlphaFoldDB" id="A0A645AY01"/>
<protein>
    <recommendedName>
        <fullName evidence="8">Outer membrane protein TolC</fullName>
    </recommendedName>
</protein>
<reference evidence="7" key="1">
    <citation type="submission" date="2019-08" db="EMBL/GenBank/DDBJ databases">
        <authorList>
            <person name="Kucharzyk K."/>
            <person name="Murdoch R.W."/>
            <person name="Higgins S."/>
            <person name="Loffler F."/>
        </authorList>
    </citation>
    <scope>NUCLEOTIDE SEQUENCE</scope>
</reference>
<dbReference type="Gene3D" id="1.20.1600.10">
    <property type="entry name" value="Outer membrane efflux proteins (OEP)"/>
    <property type="match status" value="1"/>
</dbReference>
<gene>
    <name evidence="7" type="ORF">SDC9_104879</name>
</gene>
<organism evidence="7">
    <name type="scientific">bioreactor metagenome</name>
    <dbReference type="NCBI Taxonomy" id="1076179"/>
    <lineage>
        <taxon>unclassified sequences</taxon>
        <taxon>metagenomes</taxon>
        <taxon>ecological metagenomes</taxon>
    </lineage>
</organism>
<evidence type="ECO:0000313" key="7">
    <source>
        <dbReference type="EMBL" id="MPM58050.1"/>
    </source>
</evidence>
<dbReference type="GO" id="GO:0009279">
    <property type="term" value="C:cell outer membrane"/>
    <property type="evidence" value="ECO:0007669"/>
    <property type="project" value="UniProtKB-SubCell"/>
</dbReference>
<name>A0A645AY01_9ZZZZ</name>
<keyword evidence="2" id="KW-0813">Transport</keyword>
<accession>A0A645AY01</accession>
<keyword evidence="3" id="KW-1134">Transmembrane beta strand</keyword>
<dbReference type="InterPro" id="IPR003423">
    <property type="entry name" value="OMP_efflux"/>
</dbReference>